<keyword evidence="3" id="KW-0804">Transcription</keyword>
<evidence type="ECO:0000256" key="2">
    <source>
        <dbReference type="ARBA" id="ARBA00023125"/>
    </source>
</evidence>
<dbReference type="SMART" id="SM00421">
    <property type="entry name" value="HTH_LUXR"/>
    <property type="match status" value="1"/>
</dbReference>
<evidence type="ECO:0000313" key="6">
    <source>
        <dbReference type="Proteomes" id="UP000705379"/>
    </source>
</evidence>
<evidence type="ECO:0000259" key="4">
    <source>
        <dbReference type="PROSITE" id="PS50043"/>
    </source>
</evidence>
<name>A0A944CCE9_9HYPH</name>
<evidence type="ECO:0000313" key="5">
    <source>
        <dbReference type="EMBL" id="MBS8259872.1"/>
    </source>
</evidence>
<dbReference type="CDD" id="cd06170">
    <property type="entry name" value="LuxR_C_like"/>
    <property type="match status" value="1"/>
</dbReference>
<accession>A0A944CCE9</accession>
<keyword evidence="2" id="KW-0238">DNA-binding</keyword>
<dbReference type="GO" id="GO:0003677">
    <property type="term" value="F:DNA binding"/>
    <property type="evidence" value="ECO:0007669"/>
    <property type="project" value="UniProtKB-KW"/>
</dbReference>
<proteinExistence type="predicted"/>
<dbReference type="PANTHER" id="PTHR44688:SF16">
    <property type="entry name" value="DNA-BINDING TRANSCRIPTIONAL ACTIVATOR DEVR_DOSR"/>
    <property type="match status" value="1"/>
</dbReference>
<dbReference type="AlphaFoldDB" id="A0A944CCE9"/>
<evidence type="ECO:0000256" key="1">
    <source>
        <dbReference type="ARBA" id="ARBA00023015"/>
    </source>
</evidence>
<dbReference type="GO" id="GO:0006355">
    <property type="term" value="P:regulation of DNA-templated transcription"/>
    <property type="evidence" value="ECO:0007669"/>
    <property type="project" value="InterPro"/>
</dbReference>
<feature type="domain" description="HTH luxR-type" evidence="4">
    <location>
        <begin position="195"/>
        <end position="260"/>
    </location>
</feature>
<sequence>MHLPNSAEKLLGETISALGSNQFQSSLFQWLNRCFQIDNTTMLAYFQDRQPEVLFAQTVVKRVHEKLDTDYVSGVYLLDPFHALHVDQAPPGLYRLKDIAPDQFQRNEYFASYYQRTTLIDEIAYVAYPSDGVSVHICLGRDSSSGRKYSSRDLLLAGRLSPIVCSLVQQQWSELQSGGVYSEADLTSSLIRSGEEELGVKLSPRQAEVALLIMRGHSSASIGLKLGISFQTVKVIRKQLYRKCNISSQAELFSCFMPLLAGVGS</sequence>
<protein>
    <submittedName>
        <fullName evidence="5">LuxR family transcriptional regulator</fullName>
    </submittedName>
</protein>
<dbReference type="Proteomes" id="UP000705379">
    <property type="component" value="Unassembled WGS sequence"/>
</dbReference>
<evidence type="ECO:0000256" key="3">
    <source>
        <dbReference type="ARBA" id="ARBA00023163"/>
    </source>
</evidence>
<dbReference type="SUPFAM" id="SSF46894">
    <property type="entry name" value="C-terminal effector domain of the bipartite response regulators"/>
    <property type="match status" value="1"/>
</dbReference>
<dbReference type="RefSeq" id="WP_213215450.1">
    <property type="nucleotide sequence ID" value="NZ_QTKU01000001.1"/>
</dbReference>
<reference evidence="5" key="2">
    <citation type="journal article" date="2021" name="Microorganisms">
        <title>Bacterial Dimethylsulfoniopropionate Biosynthesis in the East China Sea.</title>
        <authorList>
            <person name="Liu J."/>
            <person name="Zhang Y."/>
            <person name="Liu J."/>
            <person name="Zhong H."/>
            <person name="Williams B.T."/>
            <person name="Zheng Y."/>
            <person name="Curson A.R.J."/>
            <person name="Sun C."/>
            <person name="Sun H."/>
            <person name="Song D."/>
            <person name="Wagner Mackenzie B."/>
            <person name="Bermejo Martinez A."/>
            <person name="Todd J.D."/>
            <person name="Zhang X.H."/>
        </authorList>
    </citation>
    <scope>NUCLEOTIDE SEQUENCE</scope>
    <source>
        <strain evidence="5">AESS21</strain>
    </source>
</reference>
<dbReference type="InterPro" id="IPR016032">
    <property type="entry name" value="Sig_transdc_resp-reg_C-effctor"/>
</dbReference>
<organism evidence="5 6">
    <name type="scientific">Roseibium polysiphoniae</name>
    <dbReference type="NCBI Taxonomy" id="2571221"/>
    <lineage>
        <taxon>Bacteria</taxon>
        <taxon>Pseudomonadati</taxon>
        <taxon>Pseudomonadota</taxon>
        <taxon>Alphaproteobacteria</taxon>
        <taxon>Hyphomicrobiales</taxon>
        <taxon>Stappiaceae</taxon>
        <taxon>Roseibium</taxon>
    </lineage>
</organism>
<keyword evidence="1" id="KW-0805">Transcription regulation</keyword>
<dbReference type="Gene3D" id="1.10.10.10">
    <property type="entry name" value="Winged helix-like DNA-binding domain superfamily/Winged helix DNA-binding domain"/>
    <property type="match status" value="1"/>
</dbReference>
<dbReference type="EMBL" id="QTKU01000001">
    <property type="protein sequence ID" value="MBS8259872.1"/>
    <property type="molecule type" value="Genomic_DNA"/>
</dbReference>
<dbReference type="PANTHER" id="PTHR44688">
    <property type="entry name" value="DNA-BINDING TRANSCRIPTIONAL ACTIVATOR DEVR_DOSR"/>
    <property type="match status" value="1"/>
</dbReference>
<dbReference type="Pfam" id="PF00196">
    <property type="entry name" value="GerE"/>
    <property type="match status" value="1"/>
</dbReference>
<comment type="caution">
    <text evidence="5">The sequence shown here is derived from an EMBL/GenBank/DDBJ whole genome shotgun (WGS) entry which is preliminary data.</text>
</comment>
<reference evidence="5" key="1">
    <citation type="submission" date="2018-08" db="EMBL/GenBank/DDBJ databases">
        <authorList>
            <person name="Jin W."/>
            <person name="Wang H."/>
            <person name="Yang Y."/>
            <person name="Li M."/>
            <person name="Liu J."/>
        </authorList>
    </citation>
    <scope>NUCLEOTIDE SEQUENCE</scope>
    <source>
        <strain evidence="5">AESS21</strain>
    </source>
</reference>
<dbReference type="PROSITE" id="PS50043">
    <property type="entry name" value="HTH_LUXR_2"/>
    <property type="match status" value="1"/>
</dbReference>
<dbReference type="InterPro" id="IPR000792">
    <property type="entry name" value="Tscrpt_reg_LuxR_C"/>
</dbReference>
<gene>
    <name evidence="5" type="ORF">DYI23_06540</name>
</gene>
<dbReference type="PRINTS" id="PR00038">
    <property type="entry name" value="HTHLUXR"/>
</dbReference>
<dbReference type="InterPro" id="IPR036388">
    <property type="entry name" value="WH-like_DNA-bd_sf"/>
</dbReference>